<dbReference type="CDD" id="cd00091">
    <property type="entry name" value="NUC"/>
    <property type="match status" value="1"/>
</dbReference>
<feature type="region of interest" description="Disordered" evidence="1">
    <location>
        <begin position="35"/>
        <end position="67"/>
    </location>
</feature>
<keyword evidence="5" id="KW-1185">Reference proteome</keyword>
<feature type="compositionally biased region" description="Low complexity" evidence="1">
    <location>
        <begin position="36"/>
        <end position="46"/>
    </location>
</feature>
<dbReference type="SMART" id="SM00477">
    <property type="entry name" value="NUC"/>
    <property type="match status" value="1"/>
</dbReference>
<dbReference type="EMBL" id="BAABHD010000067">
    <property type="protein sequence ID" value="GAA4462014.1"/>
    <property type="molecule type" value="Genomic_DNA"/>
</dbReference>
<keyword evidence="4" id="KW-0378">Hydrolase</keyword>
<proteinExistence type="predicted"/>
<evidence type="ECO:0000259" key="3">
    <source>
        <dbReference type="SMART" id="SM00892"/>
    </source>
</evidence>
<dbReference type="PROSITE" id="PS51257">
    <property type="entry name" value="PROKAR_LIPOPROTEIN"/>
    <property type="match status" value="1"/>
</dbReference>
<name>A0ABP8N653_9BACT</name>
<organism evidence="4 5">
    <name type="scientific">Nibrella saemangeumensis</name>
    <dbReference type="NCBI Taxonomy" id="1084526"/>
    <lineage>
        <taxon>Bacteria</taxon>
        <taxon>Pseudomonadati</taxon>
        <taxon>Bacteroidota</taxon>
        <taxon>Cytophagia</taxon>
        <taxon>Cytophagales</taxon>
        <taxon>Spirosomataceae</taxon>
        <taxon>Nibrella</taxon>
    </lineage>
</organism>
<dbReference type="Proteomes" id="UP001501175">
    <property type="component" value="Unassembled WGS sequence"/>
</dbReference>
<feature type="domain" description="DNA/RNA non-specific endonuclease/pyrophosphatase/phosphodiesterase" evidence="3">
    <location>
        <begin position="73"/>
        <end position="284"/>
    </location>
</feature>
<keyword evidence="4" id="KW-0255">Endonuclease</keyword>
<reference evidence="5" key="1">
    <citation type="journal article" date="2019" name="Int. J. Syst. Evol. Microbiol.">
        <title>The Global Catalogue of Microorganisms (GCM) 10K type strain sequencing project: providing services to taxonomists for standard genome sequencing and annotation.</title>
        <authorList>
            <consortium name="The Broad Institute Genomics Platform"/>
            <consortium name="The Broad Institute Genome Sequencing Center for Infectious Disease"/>
            <person name="Wu L."/>
            <person name="Ma J."/>
        </authorList>
    </citation>
    <scope>NUCLEOTIDE SEQUENCE [LARGE SCALE GENOMIC DNA]</scope>
    <source>
        <strain evidence="5">JCM 17927</strain>
    </source>
</reference>
<dbReference type="RefSeq" id="WP_345245961.1">
    <property type="nucleotide sequence ID" value="NZ_BAABHD010000067.1"/>
</dbReference>
<accession>A0ABP8N653</accession>
<dbReference type="InterPro" id="IPR020821">
    <property type="entry name" value="ENPP1-3/EXOG-like_nuc-like"/>
</dbReference>
<dbReference type="Pfam" id="PF01223">
    <property type="entry name" value="Endonuclease_NS"/>
    <property type="match status" value="1"/>
</dbReference>
<keyword evidence="4" id="KW-0540">Nuclease</keyword>
<dbReference type="PANTHER" id="PTHR13966">
    <property type="entry name" value="ENDONUCLEASE RELATED"/>
    <property type="match status" value="1"/>
</dbReference>
<dbReference type="InterPro" id="IPR044929">
    <property type="entry name" value="DNA/RNA_non-sp_Endonuclease_sf"/>
</dbReference>
<dbReference type="PANTHER" id="PTHR13966:SF5">
    <property type="entry name" value="ENDONUCLEASE G, MITOCHONDRIAL"/>
    <property type="match status" value="1"/>
</dbReference>
<dbReference type="InterPro" id="IPR001604">
    <property type="entry name" value="Endo_G_ENPP1-like_dom"/>
</dbReference>
<comment type="caution">
    <text evidence="4">The sequence shown here is derived from an EMBL/GenBank/DDBJ whole genome shotgun (WGS) entry which is preliminary data.</text>
</comment>
<gene>
    <name evidence="4" type="ORF">GCM10023189_38140</name>
</gene>
<evidence type="ECO:0000259" key="2">
    <source>
        <dbReference type="SMART" id="SM00477"/>
    </source>
</evidence>
<sequence length="297" mass="32259">MVTRAINKFTHSYAIVSVLVLSGWLYSCLPGPPSRPSGTGTGTSSTQPTRDDNLALGNPSRASTSDPDNYLMVKPGYVVSYSRSRGIANWVSWHLSEAWKGTGTRSNDFRADPAIPSGWFAAKTSDYTNTGFDRGHLCPSDDRDGSQEDNSATFLMTNIVPQAPRHNREVWKNLEDYTRTLLSGNNEVYVLAGTIGAGGTGSNGQQTAIASGKITVPASLWKIIIVLPTGSDDAQRVSTNTRIIAVNIPNTQSAADKPWRSYLVSIDELERLTSYDFLANVPVEVQRIIEARVDSNS</sequence>
<dbReference type="InterPro" id="IPR044925">
    <property type="entry name" value="His-Me_finger_sf"/>
</dbReference>
<evidence type="ECO:0000313" key="5">
    <source>
        <dbReference type="Proteomes" id="UP001501175"/>
    </source>
</evidence>
<evidence type="ECO:0000313" key="4">
    <source>
        <dbReference type="EMBL" id="GAA4462014.1"/>
    </source>
</evidence>
<dbReference type="SMART" id="SM00892">
    <property type="entry name" value="Endonuclease_NS"/>
    <property type="match status" value="1"/>
</dbReference>
<dbReference type="InterPro" id="IPR040255">
    <property type="entry name" value="Non-specific_endonuclease"/>
</dbReference>
<feature type="domain" description="ENPP1-3/EXOG-like endonuclease/phosphodiesterase" evidence="2">
    <location>
        <begin position="74"/>
        <end position="284"/>
    </location>
</feature>
<evidence type="ECO:0000256" key="1">
    <source>
        <dbReference type="SAM" id="MobiDB-lite"/>
    </source>
</evidence>
<dbReference type="SUPFAM" id="SSF54060">
    <property type="entry name" value="His-Me finger endonucleases"/>
    <property type="match status" value="1"/>
</dbReference>
<dbReference type="GO" id="GO:0004519">
    <property type="term" value="F:endonuclease activity"/>
    <property type="evidence" value="ECO:0007669"/>
    <property type="project" value="UniProtKB-KW"/>
</dbReference>
<dbReference type="Gene3D" id="3.40.570.10">
    <property type="entry name" value="Extracellular Endonuclease, subunit A"/>
    <property type="match status" value="1"/>
</dbReference>
<protein>
    <submittedName>
        <fullName evidence="4">DNA/RNA non-specific endonuclease</fullName>
    </submittedName>
</protein>